<sequence>MRPSVESDQAWKDLFPVHEGFVRSDSGSISAFSVFHQLHCLNTLRQVTYELLDAANDTHLAQRDDEHSHHHARYHAMHCFDYLRQGIQCSADDALEEGIPELGGVSGWGTIHRCRDFDALKRNLQSN</sequence>
<comment type="pathway">
    <text evidence="1">Mycotoxin biosynthesis.</text>
</comment>
<keyword evidence="2" id="KW-0560">Oxidoreductase</keyword>
<dbReference type="GO" id="GO:0043386">
    <property type="term" value="P:mycotoxin biosynthetic process"/>
    <property type="evidence" value="ECO:0007669"/>
    <property type="project" value="InterPro"/>
</dbReference>
<accession>A0A8H3F619</accession>
<name>A0A8H3F619_9LECA</name>
<gene>
    <name evidence="4" type="ORF">GOMPHAMPRED_001582</name>
</gene>
<protein>
    <recommendedName>
        <fullName evidence="6">Oxidase ustYa</fullName>
    </recommendedName>
</protein>
<dbReference type="Proteomes" id="UP000664169">
    <property type="component" value="Unassembled WGS sequence"/>
</dbReference>
<comment type="similarity">
    <text evidence="3">Belongs to the ustYa family.</text>
</comment>
<evidence type="ECO:0008006" key="6">
    <source>
        <dbReference type="Google" id="ProtNLM"/>
    </source>
</evidence>
<dbReference type="PANTHER" id="PTHR33365:SF11">
    <property type="entry name" value="TAT PATHWAY SIGNAL SEQUENCE"/>
    <property type="match status" value="1"/>
</dbReference>
<evidence type="ECO:0000256" key="1">
    <source>
        <dbReference type="ARBA" id="ARBA00004685"/>
    </source>
</evidence>
<comment type="caution">
    <text evidence="4">The sequence shown here is derived from an EMBL/GenBank/DDBJ whole genome shotgun (WGS) entry which is preliminary data.</text>
</comment>
<dbReference type="OrthoDB" id="3687641at2759"/>
<evidence type="ECO:0000313" key="4">
    <source>
        <dbReference type="EMBL" id="CAF9918634.1"/>
    </source>
</evidence>
<dbReference type="GO" id="GO:0016491">
    <property type="term" value="F:oxidoreductase activity"/>
    <property type="evidence" value="ECO:0007669"/>
    <property type="project" value="UniProtKB-KW"/>
</dbReference>
<keyword evidence="5" id="KW-1185">Reference proteome</keyword>
<proteinExistence type="inferred from homology"/>
<dbReference type="InterPro" id="IPR021765">
    <property type="entry name" value="UstYa-like"/>
</dbReference>
<evidence type="ECO:0000313" key="5">
    <source>
        <dbReference type="Proteomes" id="UP000664169"/>
    </source>
</evidence>
<reference evidence="4" key="1">
    <citation type="submission" date="2021-03" db="EMBL/GenBank/DDBJ databases">
        <authorList>
            <person name="Tagirdzhanova G."/>
        </authorList>
    </citation>
    <scope>NUCLEOTIDE SEQUENCE</scope>
</reference>
<dbReference type="Pfam" id="PF11807">
    <property type="entry name" value="UstYa"/>
    <property type="match status" value="1"/>
</dbReference>
<evidence type="ECO:0000256" key="3">
    <source>
        <dbReference type="ARBA" id="ARBA00035112"/>
    </source>
</evidence>
<evidence type="ECO:0000256" key="2">
    <source>
        <dbReference type="ARBA" id="ARBA00023002"/>
    </source>
</evidence>
<dbReference type="AlphaFoldDB" id="A0A8H3F619"/>
<dbReference type="PANTHER" id="PTHR33365">
    <property type="entry name" value="YALI0B05434P"/>
    <property type="match status" value="1"/>
</dbReference>
<organism evidence="4 5">
    <name type="scientific">Gomphillus americanus</name>
    <dbReference type="NCBI Taxonomy" id="1940652"/>
    <lineage>
        <taxon>Eukaryota</taxon>
        <taxon>Fungi</taxon>
        <taxon>Dikarya</taxon>
        <taxon>Ascomycota</taxon>
        <taxon>Pezizomycotina</taxon>
        <taxon>Lecanoromycetes</taxon>
        <taxon>OSLEUM clade</taxon>
        <taxon>Ostropomycetidae</taxon>
        <taxon>Ostropales</taxon>
        <taxon>Graphidaceae</taxon>
        <taxon>Gomphilloideae</taxon>
        <taxon>Gomphillus</taxon>
    </lineage>
</organism>
<dbReference type="EMBL" id="CAJPDQ010000013">
    <property type="protein sequence ID" value="CAF9918634.1"/>
    <property type="molecule type" value="Genomic_DNA"/>
</dbReference>